<dbReference type="OrthoDB" id="1091850at2"/>
<name>G8R819_OWEHD</name>
<dbReference type="EMBL" id="CP003156">
    <property type="protein sequence ID" value="AEV31342.1"/>
    <property type="molecule type" value="Genomic_DNA"/>
</dbReference>
<organism evidence="1 2">
    <name type="scientific">Owenweeksia hongkongensis (strain DSM 17368 / CIP 108786 / JCM 12287 / NRRL B-23963 / UST20020801)</name>
    <dbReference type="NCBI Taxonomy" id="926562"/>
    <lineage>
        <taxon>Bacteria</taxon>
        <taxon>Pseudomonadati</taxon>
        <taxon>Bacteroidota</taxon>
        <taxon>Flavobacteriia</taxon>
        <taxon>Flavobacteriales</taxon>
        <taxon>Owenweeksiaceae</taxon>
        <taxon>Owenweeksia</taxon>
    </lineage>
</organism>
<sequence length="340" mass="39061">MELLIRNLAFAFLAILVFSSCEKEEDLLPGEYRSDVPGQVNMVSEGGVDYQMQIYFDLSSGENKGENKRDVWDLALGCDASNPNLFINPSMLQRVAATGSTDFSASYDPANFAFDYERAKTFYRKGRMMKDWNGTTSDEQVYIVDMGKTMTNQSRGYKLFQAVSFNGQAYTVKISNLDHSDLQELLIPVNSDYTHVYISFSNPSDILELEPPKEEWDILFTKYMERLFDGVDTLDYSVTGALLNPYKSVGYFHEESYLDSTWNYSDLSYEDIEESRYSTRSDVVGHDWKYYDLDAGAYSAIPSKHYFIKDAEEQNYRLHFTGFYDEQGRKGGVSFEYLPL</sequence>
<evidence type="ECO:0000313" key="2">
    <source>
        <dbReference type="Proteomes" id="UP000005631"/>
    </source>
</evidence>
<dbReference type="eggNOG" id="ENOG5031PDA">
    <property type="taxonomic scope" value="Bacteria"/>
</dbReference>
<dbReference type="Pfam" id="PF14064">
    <property type="entry name" value="HmuY"/>
    <property type="match status" value="1"/>
</dbReference>
<reference evidence="1 2" key="1">
    <citation type="journal article" date="2012" name="Stand. Genomic Sci.">
        <title>Genome sequence of the orange-pigmented seawater bacterium Owenweeksia hongkongensis type strain (UST20020801(T)).</title>
        <authorList>
            <person name="Riedel T."/>
            <person name="Held B."/>
            <person name="Nolan M."/>
            <person name="Lucas S."/>
            <person name="Lapidus A."/>
            <person name="Tice H."/>
            <person name="Del Rio T.G."/>
            <person name="Cheng J.F."/>
            <person name="Han C."/>
            <person name="Tapia R."/>
            <person name="Goodwin L.A."/>
            <person name="Pitluck S."/>
            <person name="Liolios K."/>
            <person name="Mavromatis K."/>
            <person name="Pagani I."/>
            <person name="Ivanova N."/>
            <person name="Mikhailova N."/>
            <person name="Pati A."/>
            <person name="Chen A."/>
            <person name="Palaniappan K."/>
            <person name="Rohde M."/>
            <person name="Tindall B.J."/>
            <person name="Detter J.C."/>
            <person name="Goker M."/>
            <person name="Woyke T."/>
            <person name="Bristow J."/>
            <person name="Eisen J.A."/>
            <person name="Markowitz V."/>
            <person name="Hugenholtz P."/>
            <person name="Klenk H.P."/>
            <person name="Kyrpides N.C."/>
        </authorList>
    </citation>
    <scope>NUCLEOTIDE SEQUENCE</scope>
    <source>
        <strain evidence="2">DSM 17368 / JCM 12287 / NRRL B-23963</strain>
    </source>
</reference>
<dbReference type="AlphaFoldDB" id="G8R819"/>
<dbReference type="InterPro" id="IPR025921">
    <property type="entry name" value="HmuY"/>
</dbReference>
<evidence type="ECO:0008006" key="3">
    <source>
        <dbReference type="Google" id="ProtNLM"/>
    </source>
</evidence>
<protein>
    <recommendedName>
        <fullName evidence="3">HmuY protein</fullName>
    </recommendedName>
</protein>
<evidence type="ECO:0000313" key="1">
    <source>
        <dbReference type="EMBL" id="AEV31342.1"/>
    </source>
</evidence>
<dbReference type="HOGENOM" id="CLU_047103_0_0_10"/>
<dbReference type="KEGG" id="oho:Oweho_0321"/>
<dbReference type="CDD" id="cd12105">
    <property type="entry name" value="HmuY"/>
    <property type="match status" value="1"/>
</dbReference>
<dbReference type="STRING" id="926562.Oweho_0321"/>
<dbReference type="Proteomes" id="UP000005631">
    <property type="component" value="Chromosome"/>
</dbReference>
<keyword evidence="2" id="KW-1185">Reference proteome</keyword>
<accession>G8R819</accession>
<gene>
    <name evidence="1" type="ordered locus">Oweho_0321</name>
</gene>
<dbReference type="RefSeq" id="WP_014200703.1">
    <property type="nucleotide sequence ID" value="NC_016599.1"/>
</dbReference>
<dbReference type="PROSITE" id="PS51257">
    <property type="entry name" value="PROKAR_LIPOPROTEIN"/>
    <property type="match status" value="1"/>
</dbReference>
<proteinExistence type="predicted"/>